<dbReference type="PRINTS" id="PR00412">
    <property type="entry name" value="EPOXHYDRLASE"/>
</dbReference>
<sequence>MSDVVIFGLVGFVVVAAAIVLLSFLVEAMRPVPTTPERLSWAPDIPIRYVSVNGVRLRYIKTGEGPALVLLHTLRTQLDLFEKVIPELAKSFTVYAVDYPGHGYSDIPPAKYDADYFVETIQSFLEALDLHDVTLAGVSIGASIALILAARNNPRVSRVVAINPYDYANGRGMARSSPLARFLVAAVDIPVLGDTVMRLRQFLIMQSVFNGGVADPQRIPPELLKEMYLVGNRKGHYRAFLNLLRNAETWETATKTYSNIRIPVLLLWGDRDWSRPHEREHDRQIVPSAKMATVERGGHFLPLDRPDAVVEHLLAFQAPLVGKASS</sequence>
<keyword evidence="1" id="KW-0812">Transmembrane</keyword>
<keyword evidence="1" id="KW-1133">Transmembrane helix</keyword>
<feature type="transmembrane region" description="Helical" evidence="1">
    <location>
        <begin position="6"/>
        <end position="26"/>
    </location>
</feature>
<accession>A0A3M9XLK8</accession>
<dbReference type="EMBL" id="QWDD01000001">
    <property type="protein sequence ID" value="RNJ48851.1"/>
    <property type="molecule type" value="Genomic_DNA"/>
</dbReference>
<dbReference type="PANTHER" id="PTHR46438">
    <property type="entry name" value="ALPHA/BETA-HYDROLASES SUPERFAMILY PROTEIN"/>
    <property type="match status" value="1"/>
</dbReference>
<evidence type="ECO:0000313" key="4">
    <source>
        <dbReference type="Proteomes" id="UP000268623"/>
    </source>
</evidence>
<gene>
    <name evidence="3" type="ORF">D1O30_03680</name>
</gene>
<evidence type="ECO:0000313" key="3">
    <source>
        <dbReference type="EMBL" id="RNJ48851.1"/>
    </source>
</evidence>
<dbReference type="PRINTS" id="PR00111">
    <property type="entry name" value="ABHYDROLASE"/>
</dbReference>
<dbReference type="Pfam" id="PF00561">
    <property type="entry name" value="Abhydrolase_1"/>
    <property type="match status" value="1"/>
</dbReference>
<dbReference type="SUPFAM" id="SSF53474">
    <property type="entry name" value="alpha/beta-Hydrolases"/>
    <property type="match status" value="1"/>
</dbReference>
<dbReference type="InterPro" id="IPR000073">
    <property type="entry name" value="AB_hydrolase_1"/>
</dbReference>
<protein>
    <submittedName>
        <fullName evidence="3">Alpha/beta hydrolase</fullName>
    </submittedName>
</protein>
<dbReference type="AlphaFoldDB" id="A0A3M9XLK8"/>
<name>A0A3M9XLK8_9HYPH</name>
<reference evidence="3 4" key="1">
    <citation type="submission" date="2018-08" db="EMBL/GenBank/DDBJ databases">
        <title>Genome sequence of Methylocystis hirsuta CSC1, a methanotroph able to accumulate PHAs.</title>
        <authorList>
            <person name="Bordel S."/>
            <person name="Rodriguez E."/>
            <person name="Gancedo J."/>
            <person name="Munoz R."/>
        </authorList>
    </citation>
    <scope>NUCLEOTIDE SEQUENCE [LARGE SCALE GENOMIC DNA]</scope>
    <source>
        <strain evidence="3 4">CSC1</strain>
    </source>
</reference>
<dbReference type="RefSeq" id="WP_123174849.1">
    <property type="nucleotide sequence ID" value="NZ_QWDD01000001.1"/>
</dbReference>
<keyword evidence="1" id="KW-0472">Membrane</keyword>
<dbReference type="InterPro" id="IPR000639">
    <property type="entry name" value="Epox_hydrolase-like"/>
</dbReference>
<proteinExistence type="predicted"/>
<dbReference type="OrthoDB" id="9799612at2"/>
<dbReference type="Proteomes" id="UP000268623">
    <property type="component" value="Unassembled WGS sequence"/>
</dbReference>
<dbReference type="Gene3D" id="3.40.50.1820">
    <property type="entry name" value="alpha/beta hydrolase"/>
    <property type="match status" value="1"/>
</dbReference>
<feature type="domain" description="AB hydrolase-1" evidence="2">
    <location>
        <begin position="66"/>
        <end position="306"/>
    </location>
</feature>
<organism evidence="3 4">
    <name type="scientific">Methylocystis hirsuta</name>
    <dbReference type="NCBI Taxonomy" id="369798"/>
    <lineage>
        <taxon>Bacteria</taxon>
        <taxon>Pseudomonadati</taxon>
        <taxon>Pseudomonadota</taxon>
        <taxon>Alphaproteobacteria</taxon>
        <taxon>Hyphomicrobiales</taxon>
        <taxon>Methylocystaceae</taxon>
        <taxon>Methylocystis</taxon>
    </lineage>
</organism>
<evidence type="ECO:0000259" key="2">
    <source>
        <dbReference type="Pfam" id="PF00561"/>
    </source>
</evidence>
<keyword evidence="4" id="KW-1185">Reference proteome</keyword>
<keyword evidence="3" id="KW-0378">Hydrolase</keyword>
<dbReference type="InterPro" id="IPR029058">
    <property type="entry name" value="AB_hydrolase_fold"/>
</dbReference>
<dbReference type="GO" id="GO:0016787">
    <property type="term" value="F:hydrolase activity"/>
    <property type="evidence" value="ECO:0007669"/>
    <property type="project" value="UniProtKB-KW"/>
</dbReference>
<comment type="caution">
    <text evidence="3">The sequence shown here is derived from an EMBL/GenBank/DDBJ whole genome shotgun (WGS) entry which is preliminary data.</text>
</comment>
<evidence type="ECO:0000256" key="1">
    <source>
        <dbReference type="SAM" id="Phobius"/>
    </source>
</evidence>
<dbReference type="PANTHER" id="PTHR46438:SF11">
    <property type="entry name" value="LIPASE-RELATED"/>
    <property type="match status" value="1"/>
</dbReference>